<name>A0ABU8LLH9_9MICO</name>
<dbReference type="Pfam" id="PF00239">
    <property type="entry name" value="Resolvase"/>
    <property type="match status" value="1"/>
</dbReference>
<dbReference type="PANTHER" id="PTHR30461">
    <property type="entry name" value="DNA-INVERTASE FROM LAMBDOID PROPHAGE"/>
    <property type="match status" value="1"/>
</dbReference>
<proteinExistence type="predicted"/>
<dbReference type="InterPro" id="IPR006119">
    <property type="entry name" value="Resolv_N"/>
</dbReference>
<protein>
    <submittedName>
        <fullName evidence="7">Recombinase family protein</fullName>
    </submittedName>
</protein>
<comment type="caution">
    <text evidence="7">The sequence shown here is derived from an EMBL/GenBank/DDBJ whole genome shotgun (WGS) entry which is preliminary data.</text>
</comment>
<evidence type="ECO:0000313" key="7">
    <source>
        <dbReference type="EMBL" id="MEJ1092180.1"/>
    </source>
</evidence>
<evidence type="ECO:0000256" key="3">
    <source>
        <dbReference type="SAM" id="Coils"/>
    </source>
</evidence>
<evidence type="ECO:0000256" key="2">
    <source>
        <dbReference type="ARBA" id="ARBA00023172"/>
    </source>
</evidence>
<evidence type="ECO:0000256" key="1">
    <source>
        <dbReference type="ARBA" id="ARBA00023125"/>
    </source>
</evidence>
<dbReference type="InterPro" id="IPR038109">
    <property type="entry name" value="DNA_bind_recomb_sf"/>
</dbReference>
<feature type="region of interest" description="Disordered" evidence="4">
    <location>
        <begin position="242"/>
        <end position="270"/>
    </location>
</feature>
<dbReference type="Pfam" id="PF13408">
    <property type="entry name" value="Zn_ribbon_recom"/>
    <property type="match status" value="1"/>
</dbReference>
<dbReference type="Pfam" id="PF07508">
    <property type="entry name" value="Recombinase"/>
    <property type="match status" value="1"/>
</dbReference>
<dbReference type="PROSITE" id="PS51736">
    <property type="entry name" value="RECOMBINASES_3"/>
    <property type="match status" value="1"/>
</dbReference>
<dbReference type="InterPro" id="IPR050639">
    <property type="entry name" value="SSR_resolvase"/>
</dbReference>
<evidence type="ECO:0000256" key="4">
    <source>
        <dbReference type="SAM" id="MobiDB-lite"/>
    </source>
</evidence>
<dbReference type="SUPFAM" id="SSF53041">
    <property type="entry name" value="Resolvase-like"/>
    <property type="match status" value="1"/>
</dbReference>
<dbReference type="Proteomes" id="UP001366085">
    <property type="component" value="Unassembled WGS sequence"/>
</dbReference>
<dbReference type="Gene3D" id="3.40.50.1390">
    <property type="entry name" value="Resolvase, N-terminal catalytic domain"/>
    <property type="match status" value="1"/>
</dbReference>
<evidence type="ECO:0000259" key="6">
    <source>
        <dbReference type="PROSITE" id="PS51737"/>
    </source>
</evidence>
<keyword evidence="1" id="KW-0238">DNA-binding</keyword>
<feature type="domain" description="Recombinase" evidence="6">
    <location>
        <begin position="167"/>
        <end position="303"/>
    </location>
</feature>
<dbReference type="InterPro" id="IPR025827">
    <property type="entry name" value="Zn_ribbon_recom_dom"/>
</dbReference>
<keyword evidence="2" id="KW-0233">DNA recombination</keyword>
<accession>A0ABU8LLH9</accession>
<dbReference type="Gene3D" id="3.90.1750.20">
    <property type="entry name" value="Putative Large Serine Recombinase, Chain B, Domain 2"/>
    <property type="match status" value="1"/>
</dbReference>
<dbReference type="CDD" id="cd00338">
    <property type="entry name" value="Ser_Recombinase"/>
    <property type="match status" value="1"/>
</dbReference>
<feature type="region of interest" description="Disordered" evidence="4">
    <location>
        <begin position="158"/>
        <end position="183"/>
    </location>
</feature>
<feature type="coiled-coil region" evidence="3">
    <location>
        <begin position="436"/>
        <end position="470"/>
    </location>
</feature>
<feature type="compositionally biased region" description="Basic and acidic residues" evidence="4">
    <location>
        <begin position="170"/>
        <end position="179"/>
    </location>
</feature>
<dbReference type="RefSeq" id="WP_337320477.1">
    <property type="nucleotide sequence ID" value="NZ_JBBDGN010000010.1"/>
</dbReference>
<sequence length="564" mass="61396">MNAAERKRAAILTRVSTEDQAAEGKTSLEDQVRTCTEFIDSRGWDFTGEVYEDVMSGTTPIKQRPALLRALRDAEAGSYDVLVVLNLSRLSRKLAISASVADALADSGVGVASAQESMIDTSTPSGRFVFQQFCAIAELDRESILIKTVAGQRALARQNRLPGGEPPYGYRREGSKRDSQVVPDEAEREVLRLGYDLLVKRRMNAYQVTDWLNDAGIKPRKAERWNAEVVRHMWRNPTHATGKVMWGLPKTSGAGGQRRHKAKVDRQGNPVYGEPLEIDLGNPVFTAAEHRAIVRALERRANGPAANPAVSRLLTGRVFTHEGHAMYGVNLPREAWKGAYRCGTRRQSAGANRCSCPQLRALPMEELVWAEVTRLLSDPARLEAAARAYLALPDEGGDGEADQRAMDGVRAEVERYERGLVKAERGVLLADTPEDERRQAELVADLKRELTAAQERLAGYEALVSSAEARGQALRDVAALAERARGRLHTLTDAERAEVVRILQVSVVCSGPVVAGMPESVAISGVVDPRMWGTDSGTRGSDAGPTLDYSPSDAQSAPGVAPSS</sequence>
<reference evidence="7 8" key="1">
    <citation type="submission" date="2024-02" db="EMBL/GenBank/DDBJ databases">
        <authorList>
            <person name="Saticioglu I.B."/>
        </authorList>
    </citation>
    <scope>NUCLEOTIDE SEQUENCE [LARGE SCALE GENOMIC DNA]</scope>
    <source>
        <strain evidence="7 8">Mu-43</strain>
    </source>
</reference>
<gene>
    <name evidence="7" type="ORF">WDU93_10795</name>
</gene>
<keyword evidence="8" id="KW-1185">Reference proteome</keyword>
<feature type="region of interest" description="Disordered" evidence="4">
    <location>
        <begin position="533"/>
        <end position="564"/>
    </location>
</feature>
<dbReference type="InterPro" id="IPR036162">
    <property type="entry name" value="Resolvase-like_N_sf"/>
</dbReference>
<keyword evidence="3" id="KW-0175">Coiled coil</keyword>
<feature type="domain" description="Resolvase/invertase-type recombinase catalytic" evidence="5">
    <location>
        <begin position="8"/>
        <end position="159"/>
    </location>
</feature>
<dbReference type="PROSITE" id="PS51737">
    <property type="entry name" value="RECOMBINASE_DNA_BIND"/>
    <property type="match status" value="1"/>
</dbReference>
<evidence type="ECO:0000259" key="5">
    <source>
        <dbReference type="PROSITE" id="PS51736"/>
    </source>
</evidence>
<evidence type="ECO:0000313" key="8">
    <source>
        <dbReference type="Proteomes" id="UP001366085"/>
    </source>
</evidence>
<dbReference type="PANTHER" id="PTHR30461:SF2">
    <property type="entry name" value="SERINE RECOMBINASE PINE-RELATED"/>
    <property type="match status" value="1"/>
</dbReference>
<dbReference type="InterPro" id="IPR011109">
    <property type="entry name" value="DNA_bind_recombinase_dom"/>
</dbReference>
<organism evidence="7 8">
    <name type="scientific">Microbacterium istanbulense</name>
    <dbReference type="NCBI Taxonomy" id="3122049"/>
    <lineage>
        <taxon>Bacteria</taxon>
        <taxon>Bacillati</taxon>
        <taxon>Actinomycetota</taxon>
        <taxon>Actinomycetes</taxon>
        <taxon>Micrococcales</taxon>
        <taxon>Microbacteriaceae</taxon>
        <taxon>Microbacterium</taxon>
    </lineage>
</organism>
<dbReference type="EMBL" id="JBBDGN010000010">
    <property type="protein sequence ID" value="MEJ1092180.1"/>
    <property type="molecule type" value="Genomic_DNA"/>
</dbReference>
<dbReference type="SMART" id="SM00857">
    <property type="entry name" value="Resolvase"/>
    <property type="match status" value="1"/>
</dbReference>